<organism evidence="7 8">
    <name type="scientific">Capsella rubella</name>
    <dbReference type="NCBI Taxonomy" id="81985"/>
    <lineage>
        <taxon>Eukaryota</taxon>
        <taxon>Viridiplantae</taxon>
        <taxon>Streptophyta</taxon>
        <taxon>Embryophyta</taxon>
        <taxon>Tracheophyta</taxon>
        <taxon>Spermatophyta</taxon>
        <taxon>Magnoliopsida</taxon>
        <taxon>eudicotyledons</taxon>
        <taxon>Gunneridae</taxon>
        <taxon>Pentapetalae</taxon>
        <taxon>rosids</taxon>
        <taxon>malvids</taxon>
        <taxon>Brassicales</taxon>
        <taxon>Brassicaceae</taxon>
        <taxon>Camelineae</taxon>
        <taxon>Capsella</taxon>
    </lineage>
</organism>
<dbReference type="InterPro" id="IPR015300">
    <property type="entry name" value="DNA-bd_pseudobarrel_sf"/>
</dbReference>
<evidence type="ECO:0000256" key="5">
    <source>
        <dbReference type="ARBA" id="ARBA00023242"/>
    </source>
</evidence>
<evidence type="ECO:0000256" key="3">
    <source>
        <dbReference type="ARBA" id="ARBA00023125"/>
    </source>
</evidence>
<dbReference type="GO" id="GO:0005634">
    <property type="term" value="C:nucleus"/>
    <property type="evidence" value="ECO:0007669"/>
    <property type="project" value="UniProtKB-SubCell"/>
</dbReference>
<comment type="subcellular location">
    <subcellularLocation>
        <location evidence="1">Nucleus</location>
    </subcellularLocation>
</comment>
<dbReference type="Proteomes" id="UP000029121">
    <property type="component" value="Unassembled WGS sequence"/>
</dbReference>
<evidence type="ECO:0000256" key="4">
    <source>
        <dbReference type="ARBA" id="ARBA00023163"/>
    </source>
</evidence>
<feature type="region of interest" description="Disordered" evidence="6">
    <location>
        <begin position="1"/>
        <end position="22"/>
    </location>
</feature>
<name>R0HI09_9BRAS</name>
<dbReference type="EMBL" id="KB870808">
    <property type="protein sequence ID" value="EOA29334.1"/>
    <property type="molecule type" value="Genomic_DNA"/>
</dbReference>
<evidence type="ECO:0008006" key="9">
    <source>
        <dbReference type="Google" id="ProtNLM"/>
    </source>
</evidence>
<keyword evidence="2" id="KW-0805">Transcription regulation</keyword>
<feature type="compositionally biased region" description="Low complexity" evidence="6">
    <location>
        <begin position="240"/>
        <end position="253"/>
    </location>
</feature>
<keyword evidence="4" id="KW-0804">Transcription</keyword>
<evidence type="ECO:0000256" key="6">
    <source>
        <dbReference type="SAM" id="MobiDB-lite"/>
    </source>
</evidence>
<feature type="compositionally biased region" description="Polar residues" evidence="6">
    <location>
        <begin position="190"/>
        <end position="207"/>
    </location>
</feature>
<dbReference type="PANTHER" id="PTHR31541">
    <property type="entry name" value="B3 DOMAIN PLANT PROTEIN-RELATED"/>
    <property type="match status" value="1"/>
</dbReference>
<dbReference type="OrthoDB" id="1935604at2759"/>
<keyword evidence="5" id="KW-0539">Nucleus</keyword>
<dbReference type="InterPro" id="IPR005508">
    <property type="entry name" value="At2g31720-like"/>
</dbReference>
<dbReference type="AlphaFoldDB" id="R0HI09"/>
<evidence type="ECO:0000256" key="2">
    <source>
        <dbReference type="ARBA" id="ARBA00023015"/>
    </source>
</evidence>
<feature type="non-terminal residue" evidence="7">
    <location>
        <position position="1"/>
    </location>
</feature>
<gene>
    <name evidence="7" type="ORF">CARUB_v10025616mg</name>
</gene>
<keyword evidence="3" id="KW-0238">DNA-binding</keyword>
<protein>
    <recommendedName>
        <fullName evidence="9">TF-B3 domain-containing protein</fullName>
    </recommendedName>
</protein>
<keyword evidence="8" id="KW-1185">Reference proteome</keyword>
<dbReference type="Gene3D" id="2.40.330.10">
    <property type="entry name" value="DNA-binding pseudobarrel domain"/>
    <property type="match status" value="1"/>
</dbReference>
<dbReference type="PANTHER" id="PTHR31541:SF56">
    <property type="entry name" value="DOMAIN PROTEIN, PUTATIVE (DUF313)-RELATED"/>
    <property type="match status" value="1"/>
</dbReference>
<evidence type="ECO:0000256" key="1">
    <source>
        <dbReference type="ARBA" id="ARBA00004123"/>
    </source>
</evidence>
<dbReference type="SUPFAM" id="SSF101936">
    <property type="entry name" value="DNA-binding pseudobarrel domain"/>
    <property type="match status" value="1"/>
</dbReference>
<dbReference type="KEGG" id="crb:17888185"/>
<accession>R0HI09</accession>
<dbReference type="Pfam" id="PF03754">
    <property type="entry name" value="At2g31720-like"/>
    <property type="match status" value="1"/>
</dbReference>
<dbReference type="GO" id="GO:0003677">
    <property type="term" value="F:DNA binding"/>
    <property type="evidence" value="ECO:0007669"/>
    <property type="project" value="UniProtKB-KW"/>
</dbReference>
<evidence type="ECO:0000313" key="8">
    <source>
        <dbReference type="Proteomes" id="UP000029121"/>
    </source>
</evidence>
<sequence>VRNPNQDSESSRVRGRSKNKRPIYVEKRSRKKRKVVRALEVEPIQMTPPEWLFNVMRREENGYDPKLISTRKLFQTDINKDQARLSVPFRQVKTPDFLTEQETIFIHEYAMKTRVEGVSVDLVDPNMKKHALDLRKWKMNGNWIYTFCKGWNNVLDANRSFKVDDVYPLWSFRSGKGKLCFALVPSQATSSSHVGCSTSRESGRGNTLTGGDGASTSGESGHVPLLVNPPSHPAKDSTHSIQGCSGGSSSNSS</sequence>
<evidence type="ECO:0000313" key="7">
    <source>
        <dbReference type="EMBL" id="EOA29334.1"/>
    </source>
</evidence>
<feature type="region of interest" description="Disordered" evidence="6">
    <location>
        <begin position="190"/>
        <end position="253"/>
    </location>
</feature>
<proteinExistence type="predicted"/>
<reference evidence="8" key="1">
    <citation type="journal article" date="2013" name="Nat. Genet.">
        <title>The Capsella rubella genome and the genomic consequences of rapid mating system evolution.</title>
        <authorList>
            <person name="Slotte T."/>
            <person name="Hazzouri K.M."/>
            <person name="Agren J.A."/>
            <person name="Koenig D."/>
            <person name="Maumus F."/>
            <person name="Guo Y.L."/>
            <person name="Steige K."/>
            <person name="Platts A.E."/>
            <person name="Escobar J.S."/>
            <person name="Newman L.K."/>
            <person name="Wang W."/>
            <person name="Mandakova T."/>
            <person name="Vello E."/>
            <person name="Smith L.M."/>
            <person name="Henz S.R."/>
            <person name="Steffen J."/>
            <person name="Takuno S."/>
            <person name="Brandvain Y."/>
            <person name="Coop G."/>
            <person name="Andolfatto P."/>
            <person name="Hu T.T."/>
            <person name="Blanchette M."/>
            <person name="Clark R.M."/>
            <person name="Quesneville H."/>
            <person name="Nordborg M."/>
            <person name="Gaut B.S."/>
            <person name="Lysak M.A."/>
            <person name="Jenkins J."/>
            <person name="Grimwood J."/>
            <person name="Chapman J."/>
            <person name="Prochnik S."/>
            <person name="Shu S."/>
            <person name="Rokhsar D."/>
            <person name="Schmutz J."/>
            <person name="Weigel D."/>
            <person name="Wright S.I."/>
        </authorList>
    </citation>
    <scope>NUCLEOTIDE SEQUENCE [LARGE SCALE GENOMIC DNA]</scope>
    <source>
        <strain evidence="8">cv. Monte Gargano</strain>
    </source>
</reference>